<organism evidence="3 4">
    <name type="scientific">Stylonychia lemnae</name>
    <name type="common">Ciliate</name>
    <dbReference type="NCBI Taxonomy" id="5949"/>
    <lineage>
        <taxon>Eukaryota</taxon>
        <taxon>Sar</taxon>
        <taxon>Alveolata</taxon>
        <taxon>Ciliophora</taxon>
        <taxon>Intramacronucleata</taxon>
        <taxon>Spirotrichea</taxon>
        <taxon>Stichotrichia</taxon>
        <taxon>Sporadotrichida</taxon>
        <taxon>Oxytrichidae</taxon>
        <taxon>Stylonychinae</taxon>
        <taxon>Stylonychia</taxon>
    </lineage>
</organism>
<keyword evidence="4" id="KW-1185">Reference proteome</keyword>
<dbReference type="AlphaFoldDB" id="A0A077ZZD1"/>
<feature type="compositionally biased region" description="Low complexity" evidence="2">
    <location>
        <begin position="449"/>
        <end position="466"/>
    </location>
</feature>
<protein>
    <submittedName>
        <fullName evidence="3">Uncharacterized protein</fullName>
    </submittedName>
</protein>
<evidence type="ECO:0000256" key="1">
    <source>
        <dbReference type="SAM" id="Coils"/>
    </source>
</evidence>
<dbReference type="Proteomes" id="UP000039865">
    <property type="component" value="Unassembled WGS sequence"/>
</dbReference>
<feature type="coiled-coil region" evidence="1">
    <location>
        <begin position="180"/>
        <end position="218"/>
    </location>
</feature>
<sequence>MDSIIYTLHIQSNQKMISNLEFEFKRLNKIKHKLIKHNDLEFILPKKIFEIDDQINCEKAKALDLAKQSRIYDKEISRLMNIQESGQANRNSNVLILIEQYRQELKDLDVNPELELLKIKKIEIQKIQSVVKKEQMQQEIDQNIFKIDQDLKRKMKEQKRRIQTIKKWKLSNKCIVDFKMKENVKMIDSNENQIKELQQRLNERVVEIKEQRNDIERLQYYTKIENQNELMEYINEVLGYDNDGIILEEGIEEDQSNLAAAQDLLKELDKFDQNSLSLIYQERGKLGKNQNDIKFNLVFGNEQTTQRSQTIEEELKQNSFDYKEQGKSEIIEEQKLEELHPITIVGEQNEQSIFETQSNSYKLFELRGSPFQNTHHQKQSSQQMFQAQQNVFSQQQQFVNPIDRMRQKNNTAAAAARKMPKSVNPLMTANENAMRMHNFRANHLESDSQVQEGQQQQQIQQQQQQQQPRIHVQTQLIPEQPLIDLQEVNQLYRKSPSQLVHEIYGSMIKSSDQSQQ</sequence>
<accession>A0A077ZZD1</accession>
<feature type="region of interest" description="Disordered" evidence="2">
    <location>
        <begin position="445"/>
        <end position="466"/>
    </location>
</feature>
<gene>
    <name evidence="3" type="primary">Contig731.g806</name>
    <name evidence="3" type="ORF">STYLEM_4293</name>
</gene>
<evidence type="ECO:0000313" key="3">
    <source>
        <dbReference type="EMBL" id="CDW75306.1"/>
    </source>
</evidence>
<dbReference type="EMBL" id="CCKQ01004162">
    <property type="protein sequence ID" value="CDW75306.1"/>
    <property type="molecule type" value="Genomic_DNA"/>
</dbReference>
<dbReference type="InParanoid" id="A0A077ZZD1"/>
<proteinExistence type="predicted"/>
<evidence type="ECO:0000313" key="4">
    <source>
        <dbReference type="Proteomes" id="UP000039865"/>
    </source>
</evidence>
<name>A0A077ZZD1_STYLE</name>
<reference evidence="3 4" key="1">
    <citation type="submission" date="2014-06" db="EMBL/GenBank/DDBJ databases">
        <authorList>
            <person name="Swart Estienne"/>
        </authorList>
    </citation>
    <scope>NUCLEOTIDE SEQUENCE [LARGE SCALE GENOMIC DNA]</scope>
    <source>
        <strain evidence="3 4">130c</strain>
    </source>
</reference>
<evidence type="ECO:0000256" key="2">
    <source>
        <dbReference type="SAM" id="MobiDB-lite"/>
    </source>
</evidence>
<keyword evidence="1" id="KW-0175">Coiled coil</keyword>